<proteinExistence type="predicted"/>
<dbReference type="RefSeq" id="WP_203471987.1">
    <property type="nucleotide sequence ID" value="NZ_AP022873.1"/>
</dbReference>
<sequence length="374" mass="41386">MKKWLVACLALTIVLTGYLAFSVIDSKTSVATAAKKHYSATIYVAGMGGHFAKADVMIDPNNTDNPIKINSLDRVVIGDKKTHPTHDPRIDNQDHNTLFWSTYVLDPNGKQHVGKTDLKTGNVIKDVAMDPDPRSPAKKPPVYCASAQSKNYYMPIFMGSEGYVDIFDKKTLEHKRRMYVSDIGFKAGTYQFVHGVSSNDNKKLLLAINELKDGKGTGKADFVIVDIPSLEKGEWKVIARNSHTGEPGKTIPFRQYFSKDDKYIFQSAADRIWIMDANTLKLVDEKMVDGQVHDIMPTPDGKYAIMTIRQATEGCDVEGKPIHGKNITDGMVQLYDFEAKKIVGKQVSVCVGCHKGMGLGDRSAVLCGIDANYK</sequence>
<organism evidence="1 2">
    <name type="scientific">Dissulfurispira thermophila</name>
    <dbReference type="NCBI Taxonomy" id="2715679"/>
    <lineage>
        <taxon>Bacteria</taxon>
        <taxon>Pseudomonadati</taxon>
        <taxon>Nitrospirota</taxon>
        <taxon>Thermodesulfovibrionia</taxon>
        <taxon>Thermodesulfovibrionales</taxon>
        <taxon>Dissulfurispiraceae</taxon>
        <taxon>Dissulfurispira</taxon>
    </lineage>
</organism>
<evidence type="ECO:0000313" key="1">
    <source>
        <dbReference type="EMBL" id="BCB96824.1"/>
    </source>
</evidence>
<protein>
    <submittedName>
        <fullName evidence="1">Uncharacterized protein</fullName>
    </submittedName>
</protein>
<evidence type="ECO:0000313" key="2">
    <source>
        <dbReference type="Proteomes" id="UP000516360"/>
    </source>
</evidence>
<dbReference type="EMBL" id="AP022873">
    <property type="protein sequence ID" value="BCB96824.1"/>
    <property type="molecule type" value="Genomic_DNA"/>
</dbReference>
<keyword evidence="2" id="KW-1185">Reference proteome</keyword>
<accession>A0A7G1H206</accession>
<dbReference type="Proteomes" id="UP000516360">
    <property type="component" value="Chromosome"/>
</dbReference>
<reference evidence="1 2" key="1">
    <citation type="submission" date="2020-03" db="EMBL/GenBank/DDBJ databases">
        <title>Complete genome sequences of two sulfur-disproportionating bacterial strains T55J and Mzg5.</title>
        <authorList>
            <person name="Umezawa K."/>
            <person name="Kojima H."/>
            <person name="Kato Y."/>
            <person name="Fukui M."/>
        </authorList>
    </citation>
    <scope>NUCLEOTIDE SEQUENCE [LARGE SCALE GENOMIC DNA]</scope>
    <source>
        <strain evidence="1 2">T55J</strain>
    </source>
</reference>
<dbReference type="SUPFAM" id="SSF50969">
    <property type="entry name" value="YVTN repeat-like/Quinoprotein amine dehydrogenase"/>
    <property type="match status" value="1"/>
</dbReference>
<name>A0A7G1H206_9BACT</name>
<gene>
    <name evidence="1" type="ORF">JZK55_17460</name>
</gene>
<dbReference type="KEGG" id="dtp:JZK55_17460"/>
<dbReference type="AlphaFoldDB" id="A0A7G1H206"/>
<dbReference type="InterPro" id="IPR011044">
    <property type="entry name" value="Quino_amine_DH_bsu"/>
</dbReference>